<dbReference type="STRING" id="305507.SAMN04489724_3039"/>
<sequence length="279" mass="30102">MSNKYLYNGKELIEDNGLHYYDYGAKMYDATIGRWGVADPLASKREWVSPYNFVQNNPLSRIDPYGAFDILVHGDNGSSINIETDRIDVEVDASFLGIDFGGNYSASGTDAVITGLDIVGVFDPTGVADGLAATLSFQQGDYWGGAASIAGFLPLAGDAAKIPKISKGIDKIMAGFDAGDKIAGTSRAARRQVMRDSGIPTSQPLMKDRATKSEDDVFLTRDGKSTVQNSTNDVSHPGQPHWEAGPTKQDPSRPDGLNRSGKNNKPQLGKPKSKVYYEQ</sequence>
<accession>A0A1I7CBL3</accession>
<name>A0A1I7CBL3_9BACT</name>
<dbReference type="CDD" id="cd20745">
    <property type="entry name" value="FIX_RhsA_AHH_HNH-like"/>
    <property type="match status" value="1"/>
</dbReference>
<protein>
    <submittedName>
        <fullName evidence="2">RHS repeat-associated core domain-containing protein</fullName>
    </submittedName>
</protein>
<evidence type="ECO:0000313" key="3">
    <source>
        <dbReference type="Proteomes" id="UP000199673"/>
    </source>
</evidence>
<dbReference type="InterPro" id="IPR022385">
    <property type="entry name" value="Rhs_assc_core"/>
</dbReference>
<evidence type="ECO:0000256" key="1">
    <source>
        <dbReference type="SAM" id="MobiDB-lite"/>
    </source>
</evidence>
<dbReference type="NCBIfam" id="TIGR03696">
    <property type="entry name" value="Rhs_assc_core"/>
    <property type="match status" value="1"/>
</dbReference>
<dbReference type="OrthoDB" id="667524at2"/>
<dbReference type="PANTHER" id="PTHR32305:SF15">
    <property type="entry name" value="PROTEIN RHSA-RELATED"/>
    <property type="match status" value="1"/>
</dbReference>
<feature type="region of interest" description="Disordered" evidence="1">
    <location>
        <begin position="187"/>
        <end position="279"/>
    </location>
</feature>
<dbReference type="Gene3D" id="2.180.10.10">
    <property type="entry name" value="RHS repeat-associated core"/>
    <property type="match status" value="1"/>
</dbReference>
<dbReference type="Proteomes" id="UP000199673">
    <property type="component" value="Unassembled WGS sequence"/>
</dbReference>
<evidence type="ECO:0000313" key="2">
    <source>
        <dbReference type="EMBL" id="SFT96784.1"/>
    </source>
</evidence>
<dbReference type="RefSeq" id="WP_091694875.1">
    <property type="nucleotide sequence ID" value="NZ_FPBF01000004.1"/>
</dbReference>
<keyword evidence="3" id="KW-1185">Reference proteome</keyword>
<dbReference type="EMBL" id="FPBF01000004">
    <property type="protein sequence ID" value="SFT96784.1"/>
    <property type="molecule type" value="Genomic_DNA"/>
</dbReference>
<reference evidence="3" key="1">
    <citation type="submission" date="2016-10" db="EMBL/GenBank/DDBJ databases">
        <authorList>
            <person name="Varghese N."/>
            <person name="Submissions S."/>
        </authorList>
    </citation>
    <scope>NUCLEOTIDE SEQUENCE [LARGE SCALE GENOMIC DNA]</scope>
    <source>
        <strain evidence="3">DSM 23445</strain>
    </source>
</reference>
<organism evidence="2 3">
    <name type="scientific">Algoriphagus locisalis</name>
    <dbReference type="NCBI Taxonomy" id="305507"/>
    <lineage>
        <taxon>Bacteria</taxon>
        <taxon>Pseudomonadati</taxon>
        <taxon>Bacteroidota</taxon>
        <taxon>Cytophagia</taxon>
        <taxon>Cytophagales</taxon>
        <taxon>Cyclobacteriaceae</taxon>
        <taxon>Algoriphagus</taxon>
    </lineage>
</organism>
<proteinExistence type="predicted"/>
<gene>
    <name evidence="2" type="ORF">SAMN04489724_3039</name>
</gene>
<feature type="compositionally biased region" description="Basic and acidic residues" evidence="1">
    <location>
        <begin position="206"/>
        <end position="224"/>
    </location>
</feature>
<dbReference type="AlphaFoldDB" id="A0A1I7CBL3"/>
<dbReference type="InterPro" id="IPR050708">
    <property type="entry name" value="T6SS_VgrG/RHS"/>
</dbReference>
<dbReference type="PANTHER" id="PTHR32305">
    <property type="match status" value="1"/>
</dbReference>
<feature type="compositionally biased region" description="Polar residues" evidence="1">
    <location>
        <begin position="225"/>
        <end position="234"/>
    </location>
</feature>